<dbReference type="Pfam" id="PF00436">
    <property type="entry name" value="SSB"/>
    <property type="match status" value="1"/>
</dbReference>
<dbReference type="CDD" id="cd04496">
    <property type="entry name" value="SSB_OBF"/>
    <property type="match status" value="1"/>
</dbReference>
<name>A0A9Q5EZ92_RHOHA</name>
<feature type="compositionally biased region" description="Low complexity" evidence="4">
    <location>
        <begin position="144"/>
        <end position="172"/>
    </location>
</feature>
<protein>
    <recommendedName>
        <fullName evidence="3">Single-stranded DNA-binding protein</fullName>
    </recommendedName>
</protein>
<proteinExistence type="predicted"/>
<evidence type="ECO:0000313" key="6">
    <source>
        <dbReference type="Proteomes" id="UP000603463"/>
    </source>
</evidence>
<dbReference type="GO" id="GO:0006260">
    <property type="term" value="P:DNA replication"/>
    <property type="evidence" value="ECO:0007669"/>
    <property type="project" value="InterPro"/>
</dbReference>
<dbReference type="SUPFAM" id="SSF50249">
    <property type="entry name" value="Nucleic acid-binding proteins"/>
    <property type="match status" value="1"/>
</dbReference>
<evidence type="ECO:0000256" key="3">
    <source>
        <dbReference type="RuleBase" id="RU000524"/>
    </source>
</evidence>
<evidence type="ECO:0000313" key="5">
    <source>
        <dbReference type="EMBL" id="NKT77313.1"/>
    </source>
</evidence>
<feature type="compositionally biased region" description="Low complexity" evidence="4">
    <location>
        <begin position="115"/>
        <end position="126"/>
    </location>
</feature>
<dbReference type="EMBL" id="WVBC01000002">
    <property type="protein sequence ID" value="NKT77313.1"/>
    <property type="molecule type" value="Genomic_DNA"/>
</dbReference>
<dbReference type="PROSITE" id="PS50935">
    <property type="entry name" value="SSB"/>
    <property type="match status" value="1"/>
</dbReference>
<dbReference type="InterPro" id="IPR011344">
    <property type="entry name" value="ssDNA-bd"/>
</dbReference>
<dbReference type="Gene3D" id="2.40.50.140">
    <property type="entry name" value="Nucleic acid-binding proteins"/>
    <property type="match status" value="1"/>
</dbReference>
<evidence type="ECO:0000256" key="4">
    <source>
        <dbReference type="SAM" id="MobiDB-lite"/>
    </source>
</evidence>
<dbReference type="AlphaFoldDB" id="A0A9Q5EZ92"/>
<accession>A0A9Q5EZ92</accession>
<feature type="compositionally biased region" description="Gly residues" evidence="4">
    <location>
        <begin position="127"/>
        <end position="136"/>
    </location>
</feature>
<dbReference type="InterPro" id="IPR000424">
    <property type="entry name" value="Primosome_PriB/ssb"/>
</dbReference>
<organism evidence="5 6">
    <name type="scientific">Rhodococcus hoagii</name>
    <name type="common">Corynebacterium equii</name>
    <dbReference type="NCBI Taxonomy" id="43767"/>
    <lineage>
        <taxon>Bacteria</taxon>
        <taxon>Bacillati</taxon>
        <taxon>Actinomycetota</taxon>
        <taxon>Actinomycetes</taxon>
        <taxon>Mycobacteriales</taxon>
        <taxon>Nocardiaceae</taxon>
        <taxon>Prescottella</taxon>
    </lineage>
</organism>
<evidence type="ECO:0000256" key="1">
    <source>
        <dbReference type="ARBA" id="ARBA00023125"/>
    </source>
</evidence>
<evidence type="ECO:0000256" key="2">
    <source>
        <dbReference type="PROSITE-ProRule" id="PRU00252"/>
    </source>
</evidence>
<dbReference type="GO" id="GO:0003697">
    <property type="term" value="F:single-stranded DNA binding"/>
    <property type="evidence" value="ECO:0007669"/>
    <property type="project" value="InterPro"/>
</dbReference>
<dbReference type="InterPro" id="IPR012340">
    <property type="entry name" value="NA-bd_OB-fold"/>
</dbReference>
<gene>
    <name evidence="5" type="primary">ssb</name>
    <name evidence="5" type="ORF">GS882_03670</name>
</gene>
<comment type="caution">
    <text evidence="5">The sequence shown here is derived from an EMBL/GenBank/DDBJ whole genome shotgun (WGS) entry which is preliminary data.</text>
</comment>
<reference evidence="5" key="1">
    <citation type="journal article" date="2020" name="Environ. Microbiol.">
        <title>The novel and transferable erm(51) gene confers Macrolides, Lincosamides, and Streptogramins B (MLSB) resistance to clonal Rhodococcus equi in the environment.</title>
        <authorList>
            <person name="Huber L."/>
            <person name="Giguere S."/>
            <person name="Slovis N.M."/>
            <person name="Alvarez-Narvaez S."/>
            <person name="Hart K.A."/>
            <person name="Greiter M."/>
            <person name="Morris E.R.A."/>
            <person name="Cohen N.D."/>
        </authorList>
    </citation>
    <scope>NUCLEOTIDE SEQUENCE</scope>
    <source>
        <strain evidence="5">Lh_116_1</strain>
    </source>
</reference>
<feature type="region of interest" description="Disordered" evidence="4">
    <location>
        <begin position="105"/>
        <end position="172"/>
    </location>
</feature>
<dbReference type="Proteomes" id="UP000603463">
    <property type="component" value="Unassembled WGS sequence"/>
</dbReference>
<keyword evidence="1 2" id="KW-0238">DNA-binding</keyword>
<dbReference type="NCBIfam" id="TIGR00621">
    <property type="entry name" value="ssb"/>
    <property type="match status" value="1"/>
</dbReference>
<sequence length="172" mass="18293">MALGTLTGVYRLAADPELSFGQTGTAFARARLVANRSKKNDDGSYDTLATHWITAKVFGEDAERFANTASKGSEVKIWGEPETEEWEKDGEKRSAEVVKLDGFRVFPSRNGGGQSISQASAQSQGYGQPGGYGAPQGGDPWASGQQQGYGQQGYGAPQQQFGAGQQGYDAPF</sequence>